<name>A0AAW1GVQ9_SAPOF</name>
<keyword evidence="3" id="KW-1185">Reference proteome</keyword>
<gene>
    <name evidence="2" type="ORF">RND81_13G093400</name>
</gene>
<evidence type="ECO:0000259" key="1">
    <source>
        <dbReference type="Pfam" id="PF13966"/>
    </source>
</evidence>
<evidence type="ECO:0000313" key="2">
    <source>
        <dbReference type="EMBL" id="KAK9668876.1"/>
    </source>
</evidence>
<dbReference type="Proteomes" id="UP001443914">
    <property type="component" value="Unassembled WGS sequence"/>
</dbReference>
<organism evidence="2 3">
    <name type="scientific">Saponaria officinalis</name>
    <name type="common">Common soapwort</name>
    <name type="synonym">Lychnis saponaria</name>
    <dbReference type="NCBI Taxonomy" id="3572"/>
    <lineage>
        <taxon>Eukaryota</taxon>
        <taxon>Viridiplantae</taxon>
        <taxon>Streptophyta</taxon>
        <taxon>Embryophyta</taxon>
        <taxon>Tracheophyta</taxon>
        <taxon>Spermatophyta</taxon>
        <taxon>Magnoliopsida</taxon>
        <taxon>eudicotyledons</taxon>
        <taxon>Gunneridae</taxon>
        <taxon>Pentapetalae</taxon>
        <taxon>Caryophyllales</taxon>
        <taxon>Caryophyllaceae</taxon>
        <taxon>Caryophylleae</taxon>
        <taxon>Saponaria</taxon>
    </lineage>
</organism>
<protein>
    <recommendedName>
        <fullName evidence="1">Reverse transcriptase zinc-binding domain-containing protein</fullName>
    </recommendedName>
</protein>
<dbReference type="Pfam" id="PF13966">
    <property type="entry name" value="zf-RVT"/>
    <property type="match status" value="1"/>
</dbReference>
<evidence type="ECO:0000313" key="3">
    <source>
        <dbReference type="Proteomes" id="UP001443914"/>
    </source>
</evidence>
<comment type="caution">
    <text evidence="2">The sequence shown here is derived from an EMBL/GenBank/DDBJ whole genome shotgun (WGS) entry which is preliminary data.</text>
</comment>
<dbReference type="PANTHER" id="PTHR33116">
    <property type="entry name" value="REVERSE TRANSCRIPTASE ZINC-BINDING DOMAIN-CONTAINING PROTEIN-RELATED-RELATED"/>
    <property type="match status" value="1"/>
</dbReference>
<reference evidence="2" key="1">
    <citation type="submission" date="2024-03" db="EMBL/GenBank/DDBJ databases">
        <title>WGS assembly of Saponaria officinalis var. Norfolk2.</title>
        <authorList>
            <person name="Jenkins J."/>
            <person name="Shu S."/>
            <person name="Grimwood J."/>
            <person name="Barry K."/>
            <person name="Goodstein D."/>
            <person name="Schmutz J."/>
            <person name="Leebens-Mack J."/>
            <person name="Osbourn A."/>
        </authorList>
    </citation>
    <scope>NUCLEOTIDE SEQUENCE [LARGE SCALE GENOMIC DNA]</scope>
    <source>
        <strain evidence="2">JIC</strain>
    </source>
</reference>
<dbReference type="PANTHER" id="PTHR33116:SF66">
    <property type="entry name" value="REVERSE TRANSCRIPTASE ZINC-BINDING DOMAIN-CONTAINING PROTEIN"/>
    <property type="match status" value="1"/>
</dbReference>
<dbReference type="EMBL" id="JBDFQZ010000013">
    <property type="protein sequence ID" value="KAK9668876.1"/>
    <property type="molecule type" value="Genomic_DNA"/>
</dbReference>
<dbReference type="AlphaFoldDB" id="A0AAW1GVQ9"/>
<proteinExistence type="predicted"/>
<feature type="domain" description="Reverse transcriptase zinc-binding" evidence="1">
    <location>
        <begin position="189"/>
        <end position="273"/>
    </location>
</feature>
<dbReference type="InterPro" id="IPR026960">
    <property type="entry name" value="RVT-Znf"/>
</dbReference>
<accession>A0AAW1GVQ9</accession>
<sequence length="370" mass="42066">MAVKSTLDAFGRRSGLYANPTKTDIYFGGVNGSIKQAILHHTGFVERQFLFRYLGLPLNSSRVAADMYGSLLQKIQHSVLHWTSKLLSYAGKVQLINSIIFGMETYWCSGVLIPKEHLSPLGRMRLWNQGATFLEQSTSTEIVMATRAGGWGYMAPMDFMLSLGQADYLGRTVQTAKLMLQVCATGGKFFVSRAYHFFRNRGRPLGWANTLTGVGTIPSHRLLATMAGQFQLATIDNIKRRGISLANRCSLCINYNESHRHLFFKCPYSKSVWSALLGWMRIFGRSFHFLTELHWASKRRNAKHWKACWFRGCLAAAIYHIWQERNRRIFLGVHRDTDTLIRQIKYIVAIKCLSIVPGRNEETVINALNS</sequence>